<dbReference type="Proteomes" id="UP000440578">
    <property type="component" value="Unassembled WGS sequence"/>
</dbReference>
<dbReference type="Pfam" id="PF00858">
    <property type="entry name" value="ASC"/>
    <property type="match status" value="1"/>
</dbReference>
<evidence type="ECO:0000256" key="6">
    <source>
        <dbReference type="ARBA" id="ARBA00022989"/>
    </source>
</evidence>
<keyword evidence="15" id="KW-1185">Reference proteome</keyword>
<dbReference type="EMBL" id="VIIS01000711">
    <property type="protein sequence ID" value="KAF0305897.1"/>
    <property type="molecule type" value="Genomic_DNA"/>
</dbReference>
<dbReference type="PANTHER" id="PTHR11690:SF248">
    <property type="entry name" value="PICKPOCKET 17, ISOFORM A"/>
    <property type="match status" value="1"/>
</dbReference>
<feature type="region of interest" description="Disordered" evidence="13">
    <location>
        <begin position="1"/>
        <end position="45"/>
    </location>
</feature>
<keyword evidence="11 12" id="KW-0407">Ion channel</keyword>
<evidence type="ECO:0000256" key="3">
    <source>
        <dbReference type="ARBA" id="ARBA00022448"/>
    </source>
</evidence>
<feature type="compositionally biased region" description="Polar residues" evidence="13">
    <location>
        <begin position="20"/>
        <end position="45"/>
    </location>
</feature>
<protein>
    <submittedName>
        <fullName evidence="14">Acid-sensing ion channel 4-B</fullName>
    </submittedName>
</protein>
<evidence type="ECO:0000256" key="10">
    <source>
        <dbReference type="ARBA" id="ARBA00023201"/>
    </source>
</evidence>
<evidence type="ECO:0000256" key="11">
    <source>
        <dbReference type="ARBA" id="ARBA00023303"/>
    </source>
</evidence>
<evidence type="ECO:0000256" key="8">
    <source>
        <dbReference type="ARBA" id="ARBA00023065"/>
    </source>
</evidence>
<evidence type="ECO:0000256" key="4">
    <source>
        <dbReference type="ARBA" id="ARBA00022461"/>
    </source>
</evidence>
<gene>
    <name evidence="14" type="primary">asic4b</name>
    <name evidence="14" type="ORF">FJT64_022527</name>
</gene>
<evidence type="ECO:0000256" key="5">
    <source>
        <dbReference type="ARBA" id="ARBA00022692"/>
    </source>
</evidence>
<dbReference type="Gene3D" id="1.10.287.770">
    <property type="entry name" value="YojJ-like"/>
    <property type="match status" value="1"/>
</dbReference>
<evidence type="ECO:0000256" key="13">
    <source>
        <dbReference type="SAM" id="MobiDB-lite"/>
    </source>
</evidence>
<reference evidence="14 15" key="1">
    <citation type="submission" date="2019-07" db="EMBL/GenBank/DDBJ databases">
        <title>Draft genome assembly of a fouling barnacle, Amphibalanus amphitrite (Darwin, 1854): The first reference genome for Thecostraca.</title>
        <authorList>
            <person name="Kim W."/>
        </authorList>
    </citation>
    <scope>NUCLEOTIDE SEQUENCE [LARGE SCALE GENOMIC DNA]</scope>
    <source>
        <strain evidence="14">SNU_AA5</strain>
        <tissue evidence="14">Soma without cirri and trophi</tissue>
    </source>
</reference>
<evidence type="ECO:0000313" key="14">
    <source>
        <dbReference type="EMBL" id="KAF0305897.1"/>
    </source>
</evidence>
<evidence type="ECO:0000256" key="7">
    <source>
        <dbReference type="ARBA" id="ARBA00023053"/>
    </source>
</evidence>
<comment type="similarity">
    <text evidence="2 12">Belongs to the amiloride-sensitive sodium channel (TC 1.A.6) family.</text>
</comment>
<proteinExistence type="inferred from homology"/>
<accession>A0A6A4WE03</accession>
<keyword evidence="8 12" id="KW-0406">Ion transport</keyword>
<keyword evidence="3 12" id="KW-0813">Transport</keyword>
<dbReference type="GO" id="GO:0015280">
    <property type="term" value="F:ligand-gated sodium channel activity"/>
    <property type="evidence" value="ECO:0007669"/>
    <property type="project" value="TreeGrafter"/>
</dbReference>
<keyword evidence="5 12" id="KW-0812">Transmembrane</keyword>
<keyword evidence="4 12" id="KW-0894">Sodium channel</keyword>
<keyword evidence="7" id="KW-0915">Sodium</keyword>
<sequence length="638" mass="72479">MFQPRFSRSGFRSGSPIRSNMRSGSPLRSNFHSGSPMRSNFRSGSPFRSNFRTDLHFRYNSRSGSPFRSNFRSWSPFANDCEDYGRFYYPSPYSDGRRYGDYYYSDYASSARQSTPWRFGDYGAQFENYSHRYLESGARGEFGDYAWQSGDYEDYVCQEDGARGRFSERRSRAVSRDRVRFDRSAALSGGQYGERYGRQYGPRYRSLSPAAYRGQRAGAVLRARSMSPGYERADFYAAREAMDSGWDSSRSGMARHSQTVAEGGRDPAYRLCWCLIYGILLGTLALQLFTAGSRYLAGSVTQHWDIEQLDNIPVPAITVCHGNLFKKEVVLSSTVNGTTWVDWVKHGPRLLRWGEVDYNSFYWNASYRWSDMVASCHVLLSNCSSAGSFYETPTHLNGLCTTFVSNRTVQEQHIGAQIQLTLIEDSATELYEHAGWRVFFHAPDVRFTDITMYTGLMDQASRRNDRCSPRPNALSEYETCVVEHIRIDINATDNGPCRLPSSTGPVSSCRSFHDYLIALAIPEDLLDHLDFLLWSAAQSCRPPCNTHHYRTDSQQSLWLGETQHLLLQPQLRGRTTAVLRLRLADARERLTELEAYPLDAFVADVGGNLGLLLGGSVLALLQLADQLGRAARRRLRRL</sequence>
<evidence type="ECO:0000256" key="2">
    <source>
        <dbReference type="ARBA" id="ARBA00007193"/>
    </source>
</evidence>
<comment type="subcellular location">
    <subcellularLocation>
        <location evidence="1">Membrane</location>
        <topology evidence="1">Multi-pass membrane protein</topology>
    </subcellularLocation>
</comment>
<dbReference type="GO" id="GO:0005886">
    <property type="term" value="C:plasma membrane"/>
    <property type="evidence" value="ECO:0007669"/>
    <property type="project" value="TreeGrafter"/>
</dbReference>
<evidence type="ECO:0000313" key="15">
    <source>
        <dbReference type="Proteomes" id="UP000440578"/>
    </source>
</evidence>
<dbReference type="InterPro" id="IPR001873">
    <property type="entry name" value="ENaC"/>
</dbReference>
<dbReference type="PANTHER" id="PTHR11690">
    <property type="entry name" value="AMILORIDE-SENSITIVE SODIUM CHANNEL-RELATED"/>
    <property type="match status" value="1"/>
</dbReference>
<evidence type="ECO:0000256" key="1">
    <source>
        <dbReference type="ARBA" id="ARBA00004141"/>
    </source>
</evidence>
<evidence type="ECO:0000256" key="12">
    <source>
        <dbReference type="RuleBase" id="RU000679"/>
    </source>
</evidence>
<dbReference type="AlphaFoldDB" id="A0A6A4WE03"/>
<keyword evidence="9" id="KW-0472">Membrane</keyword>
<keyword evidence="10 12" id="KW-0739">Sodium transport</keyword>
<keyword evidence="6" id="KW-1133">Transmembrane helix</keyword>
<name>A0A6A4WE03_AMPAM</name>
<comment type="caution">
    <text evidence="14">The sequence shown here is derived from an EMBL/GenBank/DDBJ whole genome shotgun (WGS) entry which is preliminary data.</text>
</comment>
<feature type="compositionally biased region" description="Low complexity" evidence="13">
    <location>
        <begin position="1"/>
        <end position="19"/>
    </location>
</feature>
<organism evidence="14 15">
    <name type="scientific">Amphibalanus amphitrite</name>
    <name type="common">Striped barnacle</name>
    <name type="synonym">Balanus amphitrite</name>
    <dbReference type="NCBI Taxonomy" id="1232801"/>
    <lineage>
        <taxon>Eukaryota</taxon>
        <taxon>Metazoa</taxon>
        <taxon>Ecdysozoa</taxon>
        <taxon>Arthropoda</taxon>
        <taxon>Crustacea</taxon>
        <taxon>Multicrustacea</taxon>
        <taxon>Cirripedia</taxon>
        <taxon>Thoracica</taxon>
        <taxon>Thoracicalcarea</taxon>
        <taxon>Balanomorpha</taxon>
        <taxon>Balanoidea</taxon>
        <taxon>Balanidae</taxon>
        <taxon>Amphibalaninae</taxon>
        <taxon>Amphibalanus</taxon>
    </lineage>
</organism>
<evidence type="ECO:0000256" key="9">
    <source>
        <dbReference type="ARBA" id="ARBA00023136"/>
    </source>
</evidence>